<dbReference type="PROSITE" id="PS50114">
    <property type="entry name" value="GATA_ZN_FINGER_2"/>
    <property type="match status" value="1"/>
</dbReference>
<dbReference type="PANTHER" id="PTHR45658">
    <property type="entry name" value="GATA TRANSCRIPTION FACTOR"/>
    <property type="match status" value="1"/>
</dbReference>
<dbReference type="GO" id="GO:0006355">
    <property type="term" value="P:regulation of DNA-templated transcription"/>
    <property type="evidence" value="ECO:0007669"/>
    <property type="project" value="InterPro"/>
</dbReference>
<protein>
    <recommendedName>
        <fullName evidence="6">GATA-type domain-containing protein</fullName>
    </recommendedName>
</protein>
<evidence type="ECO:0000256" key="3">
    <source>
        <dbReference type="ARBA" id="ARBA00022833"/>
    </source>
</evidence>
<dbReference type="PANTHER" id="PTHR45658:SF132">
    <property type="entry name" value="BIOFILM REGULATOR 1"/>
    <property type="match status" value="1"/>
</dbReference>
<reference evidence="7" key="1">
    <citation type="submission" date="2023-02" db="EMBL/GenBank/DDBJ databases">
        <title>Identification and recombinant expression of a fungal hydrolase from Papiliotrema laurentii that hydrolyzes apple cutin and clears colloidal polyester polyurethane.</title>
        <authorList>
            <consortium name="DOE Joint Genome Institute"/>
            <person name="Roman V.A."/>
            <person name="Bojanowski C."/>
            <person name="Crable B.R."/>
            <person name="Wagner D.N."/>
            <person name="Hung C.S."/>
            <person name="Nadeau L.J."/>
            <person name="Schratz L."/>
            <person name="Haridas S."/>
            <person name="Pangilinan J."/>
            <person name="Lipzen A."/>
            <person name="Na H."/>
            <person name="Yan M."/>
            <person name="Ng V."/>
            <person name="Grigoriev I.V."/>
            <person name="Spatafora J.W."/>
            <person name="Barlow D."/>
            <person name="Biffinger J."/>
            <person name="Kelley-Loughnane N."/>
            <person name="Varaljay V.A."/>
            <person name="Crookes-Goodson W.J."/>
        </authorList>
    </citation>
    <scope>NUCLEOTIDE SEQUENCE</scope>
    <source>
        <strain evidence="7">5307AH</strain>
    </source>
</reference>
<dbReference type="Proteomes" id="UP001182556">
    <property type="component" value="Unassembled WGS sequence"/>
</dbReference>
<feature type="compositionally biased region" description="Polar residues" evidence="5">
    <location>
        <begin position="86"/>
        <end position="96"/>
    </location>
</feature>
<dbReference type="CDD" id="cd00202">
    <property type="entry name" value="ZnF_GATA"/>
    <property type="match status" value="1"/>
</dbReference>
<feature type="domain" description="GATA-type" evidence="6">
    <location>
        <begin position="392"/>
        <end position="427"/>
    </location>
</feature>
<comment type="caution">
    <text evidence="7">The sequence shown here is derived from an EMBL/GenBank/DDBJ whole genome shotgun (WGS) entry which is preliminary data.</text>
</comment>
<evidence type="ECO:0000256" key="1">
    <source>
        <dbReference type="ARBA" id="ARBA00022723"/>
    </source>
</evidence>
<feature type="compositionally biased region" description="Polar residues" evidence="5">
    <location>
        <begin position="216"/>
        <end position="230"/>
    </location>
</feature>
<accession>A0AAD9FWJ4</accession>
<evidence type="ECO:0000259" key="6">
    <source>
        <dbReference type="PROSITE" id="PS50114"/>
    </source>
</evidence>
<evidence type="ECO:0000256" key="4">
    <source>
        <dbReference type="PROSITE-ProRule" id="PRU00094"/>
    </source>
</evidence>
<keyword evidence="1" id="KW-0479">Metal-binding</keyword>
<feature type="region of interest" description="Disordered" evidence="5">
    <location>
        <begin position="1"/>
        <end position="60"/>
    </location>
</feature>
<dbReference type="GO" id="GO:0043565">
    <property type="term" value="F:sequence-specific DNA binding"/>
    <property type="evidence" value="ECO:0007669"/>
    <property type="project" value="InterPro"/>
</dbReference>
<dbReference type="InterPro" id="IPR000679">
    <property type="entry name" value="Znf_GATA"/>
</dbReference>
<feature type="region of interest" description="Disordered" evidence="5">
    <location>
        <begin position="77"/>
        <end position="117"/>
    </location>
</feature>
<dbReference type="AlphaFoldDB" id="A0AAD9FWJ4"/>
<evidence type="ECO:0000313" key="8">
    <source>
        <dbReference type="Proteomes" id="UP001182556"/>
    </source>
</evidence>
<feature type="compositionally biased region" description="Polar residues" evidence="5">
    <location>
        <begin position="261"/>
        <end position="277"/>
    </location>
</feature>
<sequence>MHLGERSSGHPLPLINTPTMTPLSSALTFPVGDSTPTPSSSGSTLTTPQSATFSLDHLPDHPHPCVPSTFLPSYYPDSRDRLPLLPSQQHQQNAGTISRAGPHSAADVDKISASGPSTRHLLDGVALASSPLRPSGPTMTTPTYDLSPTAYTGGLPQQINTWVPKRRGEWNDLPFGDLGEGSGGSASHRSYNTLTSTLSAPIQSPLIPPQPSLASFSPNIAATQSSNSSPALPGLRIDPPGGSQSQTPFPESAHMGPSRSYPGSTGMSSNPPQTNAAFPQLMFGDATLADTSSTAISWNRDESKVSGDDYARALGIYEQLQSAIPHIRPLSQSAPISQGQEFDKLLRLAQDGILAVTGQQVLDPVTRLVNPPPSSGSQSTGTSNKRMHAGKGKPPTKCLGCGATETPEWRRGPMGPRTLCNACGLVHVKLQRKKKKLEEKAAAAAAAAKKG</sequence>
<dbReference type="SUPFAM" id="SSF57716">
    <property type="entry name" value="Glucocorticoid receptor-like (DNA-binding domain)"/>
    <property type="match status" value="1"/>
</dbReference>
<feature type="region of interest" description="Disordered" evidence="5">
    <location>
        <begin position="202"/>
        <end position="277"/>
    </location>
</feature>
<dbReference type="Gene3D" id="3.30.50.10">
    <property type="entry name" value="Erythroid Transcription Factor GATA-1, subunit A"/>
    <property type="match status" value="1"/>
</dbReference>
<dbReference type="Pfam" id="PF00320">
    <property type="entry name" value="GATA"/>
    <property type="match status" value="1"/>
</dbReference>
<evidence type="ECO:0000256" key="5">
    <source>
        <dbReference type="SAM" id="MobiDB-lite"/>
    </source>
</evidence>
<keyword evidence="8" id="KW-1185">Reference proteome</keyword>
<gene>
    <name evidence="7" type="ORF">DB88DRAFT_478320</name>
</gene>
<organism evidence="7 8">
    <name type="scientific">Papiliotrema laurentii</name>
    <name type="common">Cryptococcus laurentii</name>
    <dbReference type="NCBI Taxonomy" id="5418"/>
    <lineage>
        <taxon>Eukaryota</taxon>
        <taxon>Fungi</taxon>
        <taxon>Dikarya</taxon>
        <taxon>Basidiomycota</taxon>
        <taxon>Agaricomycotina</taxon>
        <taxon>Tremellomycetes</taxon>
        <taxon>Tremellales</taxon>
        <taxon>Rhynchogastremaceae</taxon>
        <taxon>Papiliotrema</taxon>
    </lineage>
</organism>
<keyword evidence="2 4" id="KW-0863">Zinc-finger</keyword>
<feature type="region of interest" description="Disordered" evidence="5">
    <location>
        <begin position="368"/>
        <end position="400"/>
    </location>
</feature>
<feature type="compositionally biased region" description="Polar residues" evidence="5">
    <location>
        <begin position="16"/>
        <end position="27"/>
    </location>
</feature>
<evidence type="ECO:0000256" key="2">
    <source>
        <dbReference type="ARBA" id="ARBA00022771"/>
    </source>
</evidence>
<dbReference type="SMART" id="SM00401">
    <property type="entry name" value="ZnF_GATA"/>
    <property type="match status" value="1"/>
</dbReference>
<dbReference type="GO" id="GO:0008270">
    <property type="term" value="F:zinc ion binding"/>
    <property type="evidence" value="ECO:0007669"/>
    <property type="project" value="UniProtKB-KW"/>
</dbReference>
<keyword evidence="3" id="KW-0862">Zinc</keyword>
<feature type="compositionally biased region" description="Low complexity" evidence="5">
    <location>
        <begin position="34"/>
        <end position="48"/>
    </location>
</feature>
<proteinExistence type="predicted"/>
<evidence type="ECO:0000313" key="7">
    <source>
        <dbReference type="EMBL" id="KAK1927529.1"/>
    </source>
</evidence>
<dbReference type="InterPro" id="IPR051140">
    <property type="entry name" value="GATA_TF"/>
</dbReference>
<dbReference type="InterPro" id="IPR013088">
    <property type="entry name" value="Znf_NHR/GATA"/>
</dbReference>
<dbReference type="EMBL" id="JAODAN010000001">
    <property type="protein sequence ID" value="KAK1927529.1"/>
    <property type="molecule type" value="Genomic_DNA"/>
</dbReference>
<name>A0AAD9FWJ4_PAPLA</name>